<dbReference type="InterPro" id="IPR009936">
    <property type="entry name" value="DUF1468"/>
</dbReference>
<proteinExistence type="predicted"/>
<feature type="domain" description="DUF1468" evidence="2">
    <location>
        <begin position="15"/>
        <end position="149"/>
    </location>
</feature>
<keyword evidence="1" id="KW-1133">Transmembrane helix</keyword>
<dbReference type="Pfam" id="PF07331">
    <property type="entry name" value="TctB"/>
    <property type="match status" value="1"/>
</dbReference>
<dbReference type="AlphaFoldDB" id="A0A4D7QJA8"/>
<keyword evidence="1" id="KW-0812">Transmembrane</keyword>
<evidence type="ECO:0000313" key="4">
    <source>
        <dbReference type="Proteomes" id="UP000298588"/>
    </source>
</evidence>
<dbReference type="KEGG" id="paqt:E8L99_08610"/>
<dbReference type="OrthoDB" id="7347328at2"/>
<reference evidence="3 4" key="1">
    <citation type="submission" date="2019-04" db="EMBL/GenBank/DDBJ databases">
        <title>Phreatobacter aquaticus sp. nov.</title>
        <authorList>
            <person name="Choi A."/>
            <person name="Baek K."/>
        </authorList>
    </citation>
    <scope>NUCLEOTIDE SEQUENCE [LARGE SCALE GENOMIC DNA]</scope>
    <source>
        <strain evidence="3 4">NMCR1094</strain>
    </source>
</reference>
<evidence type="ECO:0000256" key="1">
    <source>
        <dbReference type="SAM" id="Phobius"/>
    </source>
</evidence>
<keyword evidence="1" id="KW-0472">Membrane</keyword>
<feature type="transmembrane region" description="Helical" evidence="1">
    <location>
        <begin position="122"/>
        <end position="140"/>
    </location>
</feature>
<feature type="transmembrane region" description="Helical" evidence="1">
    <location>
        <begin position="47"/>
        <end position="65"/>
    </location>
</feature>
<gene>
    <name evidence="3" type="ORF">E8L99_08610</name>
</gene>
<evidence type="ECO:0000313" key="3">
    <source>
        <dbReference type="EMBL" id="QCK85819.1"/>
    </source>
</evidence>
<dbReference type="EMBL" id="CP039865">
    <property type="protein sequence ID" value="QCK85819.1"/>
    <property type="molecule type" value="Genomic_DNA"/>
</dbReference>
<keyword evidence="4" id="KW-1185">Reference proteome</keyword>
<feature type="transmembrane region" description="Helical" evidence="1">
    <location>
        <begin position="85"/>
        <end position="110"/>
    </location>
</feature>
<dbReference type="Proteomes" id="UP000298588">
    <property type="component" value="Chromosome"/>
</dbReference>
<protein>
    <submittedName>
        <fullName evidence="3">Tripartite tricarboxylate transporter TctB family protein</fullName>
    </submittedName>
</protein>
<evidence type="ECO:0000259" key="2">
    <source>
        <dbReference type="Pfam" id="PF07331"/>
    </source>
</evidence>
<organism evidence="3 4">
    <name type="scientific">Phreatobacter aquaticus</name>
    <dbReference type="NCBI Taxonomy" id="2570229"/>
    <lineage>
        <taxon>Bacteria</taxon>
        <taxon>Pseudomonadati</taxon>
        <taxon>Pseudomonadota</taxon>
        <taxon>Alphaproteobacteria</taxon>
        <taxon>Hyphomicrobiales</taxon>
        <taxon>Phreatobacteraceae</taxon>
        <taxon>Phreatobacter</taxon>
    </lineage>
</organism>
<feature type="transmembrane region" description="Helical" evidence="1">
    <location>
        <begin position="12"/>
        <end position="35"/>
    </location>
</feature>
<name>A0A4D7QJA8_9HYPH</name>
<sequence length="157" mass="16345">MSDASPRMSDKPVIAIGFGLIATAGLVVWQSWGLAASFGNQAIGPQMMPFLVSGLLAFFGLLTVLEGVKGATPPREGEDWVSVLWIAGGLAVMLALIKTAGFIPAIAILFAATARGFGSTRALVDLALGAVMGLVVYLFFVRVLGLSLPTGLFETLF</sequence>
<accession>A0A4D7QJA8</accession>